<evidence type="ECO:0000313" key="1">
    <source>
        <dbReference type="EMBL" id="KAI0041711.1"/>
    </source>
</evidence>
<keyword evidence="2" id="KW-1185">Reference proteome</keyword>
<comment type="caution">
    <text evidence="1">The sequence shown here is derived from an EMBL/GenBank/DDBJ whole genome shotgun (WGS) entry which is preliminary data.</text>
</comment>
<accession>A0ACB8RC22</accession>
<evidence type="ECO:0000313" key="2">
    <source>
        <dbReference type="Proteomes" id="UP000814033"/>
    </source>
</evidence>
<gene>
    <name evidence="1" type="ORF">FA95DRAFT_1576183</name>
</gene>
<name>A0ACB8RC22_9AGAM</name>
<proteinExistence type="predicted"/>
<reference evidence="1" key="2">
    <citation type="journal article" date="2022" name="New Phytol.">
        <title>Evolutionary transition to the ectomycorrhizal habit in the genomes of a hyperdiverse lineage of mushroom-forming fungi.</title>
        <authorList>
            <person name="Looney B."/>
            <person name="Miyauchi S."/>
            <person name="Morin E."/>
            <person name="Drula E."/>
            <person name="Courty P.E."/>
            <person name="Kohler A."/>
            <person name="Kuo A."/>
            <person name="LaButti K."/>
            <person name="Pangilinan J."/>
            <person name="Lipzen A."/>
            <person name="Riley R."/>
            <person name="Andreopoulos W."/>
            <person name="He G."/>
            <person name="Johnson J."/>
            <person name="Nolan M."/>
            <person name="Tritt A."/>
            <person name="Barry K.W."/>
            <person name="Grigoriev I.V."/>
            <person name="Nagy L.G."/>
            <person name="Hibbett D."/>
            <person name="Henrissat B."/>
            <person name="Matheny P.B."/>
            <person name="Labbe J."/>
            <person name="Martin F.M."/>
        </authorList>
    </citation>
    <scope>NUCLEOTIDE SEQUENCE</scope>
    <source>
        <strain evidence="1">FP105234-sp</strain>
    </source>
</reference>
<dbReference type="Proteomes" id="UP000814033">
    <property type="component" value="Unassembled WGS sequence"/>
</dbReference>
<reference evidence="1" key="1">
    <citation type="submission" date="2021-02" db="EMBL/GenBank/DDBJ databases">
        <authorList>
            <consortium name="DOE Joint Genome Institute"/>
            <person name="Ahrendt S."/>
            <person name="Looney B.P."/>
            <person name="Miyauchi S."/>
            <person name="Morin E."/>
            <person name="Drula E."/>
            <person name="Courty P.E."/>
            <person name="Chicoki N."/>
            <person name="Fauchery L."/>
            <person name="Kohler A."/>
            <person name="Kuo A."/>
            <person name="Labutti K."/>
            <person name="Pangilinan J."/>
            <person name="Lipzen A."/>
            <person name="Riley R."/>
            <person name="Andreopoulos W."/>
            <person name="He G."/>
            <person name="Johnson J."/>
            <person name="Barry K.W."/>
            <person name="Grigoriev I.V."/>
            <person name="Nagy L."/>
            <person name="Hibbett D."/>
            <person name="Henrissat B."/>
            <person name="Matheny P.B."/>
            <person name="Labbe J."/>
            <person name="Martin F."/>
        </authorList>
    </citation>
    <scope>NUCLEOTIDE SEQUENCE</scope>
    <source>
        <strain evidence="1">FP105234-sp</strain>
    </source>
</reference>
<sequence>MPPNLPGFRDFLRLVGDPVHPPPPNPRPLRPLYVPTTRAYYAKTRTPEVRAPKRRDRLAPSPHATPVDDDEKPLPLSSQRVTVISHGHGHTETYTLTFHGLATTPTLPHRPGCPPPPPSRLYALPPVLEVWDDTPVDPEQERKRMWRVREAYDGDDEDESDDEDEEGEDESEIEWEDGEEDESESEEDDEAEGAPVYPALPLSPAEPPMFLDIAGLQIFDGHALVDAATFGVHADPDLDAQHNTGAGIEGLAISSSNEHSSPMAIARLLN</sequence>
<protein>
    <submittedName>
        <fullName evidence="1">Uncharacterized protein</fullName>
    </submittedName>
</protein>
<dbReference type="EMBL" id="MU276106">
    <property type="protein sequence ID" value="KAI0041711.1"/>
    <property type="molecule type" value="Genomic_DNA"/>
</dbReference>
<organism evidence="1 2">
    <name type="scientific">Auriscalpium vulgare</name>
    <dbReference type="NCBI Taxonomy" id="40419"/>
    <lineage>
        <taxon>Eukaryota</taxon>
        <taxon>Fungi</taxon>
        <taxon>Dikarya</taxon>
        <taxon>Basidiomycota</taxon>
        <taxon>Agaricomycotina</taxon>
        <taxon>Agaricomycetes</taxon>
        <taxon>Russulales</taxon>
        <taxon>Auriscalpiaceae</taxon>
        <taxon>Auriscalpium</taxon>
    </lineage>
</organism>